<reference evidence="9 10" key="1">
    <citation type="submission" date="2018-06" db="EMBL/GenBank/DDBJ databases">
        <title>Thermoflavimicrobium daqus sp. nov., a thermophilic microbe isolated from Moutai-flavour Daqu.</title>
        <authorList>
            <person name="Wang X."/>
            <person name="Zhou H."/>
        </authorList>
    </citation>
    <scope>NUCLEOTIDE SEQUENCE [LARGE SCALE GENOMIC DNA]</scope>
    <source>
        <strain evidence="9 10">FBKL4.011</strain>
    </source>
</reference>
<evidence type="ECO:0000256" key="6">
    <source>
        <dbReference type="PIRSR" id="PIRSR028757-1"/>
    </source>
</evidence>
<evidence type="ECO:0000313" key="10">
    <source>
        <dbReference type="Proteomes" id="UP000251213"/>
    </source>
</evidence>
<keyword evidence="2 9" id="KW-0121">Carboxypeptidase</keyword>
<dbReference type="SUPFAM" id="SSF141986">
    <property type="entry name" value="LD-carboxypeptidase A C-terminal domain-like"/>
    <property type="match status" value="1"/>
</dbReference>
<feature type="active site" description="Nucleophile" evidence="6">
    <location>
        <position position="109"/>
    </location>
</feature>
<evidence type="ECO:0000259" key="8">
    <source>
        <dbReference type="Pfam" id="PF17676"/>
    </source>
</evidence>
<dbReference type="PANTHER" id="PTHR30237:SF2">
    <property type="entry name" value="MUREIN TETRAPEPTIDE CARBOXYPEPTIDASE"/>
    <property type="match status" value="1"/>
</dbReference>
<evidence type="ECO:0000259" key="7">
    <source>
        <dbReference type="Pfam" id="PF02016"/>
    </source>
</evidence>
<protein>
    <submittedName>
        <fullName evidence="9">LD-carboxypeptidase</fullName>
    </submittedName>
</protein>
<dbReference type="InterPro" id="IPR003507">
    <property type="entry name" value="S66_fam"/>
</dbReference>
<dbReference type="SUPFAM" id="SSF52317">
    <property type="entry name" value="Class I glutamine amidotransferase-like"/>
    <property type="match status" value="1"/>
</dbReference>
<keyword evidence="4" id="KW-0378">Hydrolase</keyword>
<comment type="caution">
    <text evidence="9">The sequence shown here is derived from an EMBL/GenBank/DDBJ whole genome shotgun (WGS) entry which is preliminary data.</text>
</comment>
<dbReference type="Proteomes" id="UP000251213">
    <property type="component" value="Unassembled WGS sequence"/>
</dbReference>
<dbReference type="Gene3D" id="3.40.50.10740">
    <property type="entry name" value="Class I glutamine amidotransferase-like"/>
    <property type="match status" value="1"/>
</dbReference>
<evidence type="ECO:0000256" key="5">
    <source>
        <dbReference type="ARBA" id="ARBA00022825"/>
    </source>
</evidence>
<dbReference type="PIRSF" id="PIRSF028757">
    <property type="entry name" value="LD-carboxypeptidase"/>
    <property type="match status" value="1"/>
</dbReference>
<feature type="active site" description="Charge relay system" evidence="6">
    <location>
        <position position="207"/>
    </location>
</feature>
<dbReference type="Pfam" id="PF17676">
    <property type="entry name" value="Peptidase_S66C"/>
    <property type="match status" value="1"/>
</dbReference>
<dbReference type="InterPro" id="IPR027461">
    <property type="entry name" value="Carboxypeptidase_A_C_sf"/>
</dbReference>
<keyword evidence="5" id="KW-0720">Serine protease</keyword>
<evidence type="ECO:0000313" key="9">
    <source>
        <dbReference type="EMBL" id="RAL24294.1"/>
    </source>
</evidence>
<dbReference type="Pfam" id="PF02016">
    <property type="entry name" value="Peptidase_S66"/>
    <property type="match status" value="1"/>
</dbReference>
<evidence type="ECO:0000256" key="1">
    <source>
        <dbReference type="ARBA" id="ARBA00010233"/>
    </source>
</evidence>
<feature type="domain" description="LD-carboxypeptidase C-terminal" evidence="8">
    <location>
        <begin position="176"/>
        <end position="292"/>
    </location>
</feature>
<reference evidence="9 10" key="2">
    <citation type="submission" date="2018-06" db="EMBL/GenBank/DDBJ databases">
        <authorList>
            <person name="Zhirakovskaya E."/>
        </authorList>
    </citation>
    <scope>NUCLEOTIDE SEQUENCE [LARGE SCALE GENOMIC DNA]</scope>
    <source>
        <strain evidence="9 10">FBKL4.011</strain>
    </source>
</reference>
<dbReference type="InterPro" id="IPR027478">
    <property type="entry name" value="LdcA_N"/>
</dbReference>
<sequence length="307" mass="33881">MIKPRGLKLGDTVGIIAPASPTPHEAINQSIAIFQRFGYEVRLGKTVGQEFGYLSGSDWCRVQDIHDMFSDPEITAIFCLRGGYGTPRILDLIDYDLIRENPKIFVGYSDITGLLTAIHQCTGLVTFHGPMIAELANKKDPPSWSTLFRHLTNPITVEPYFSDTKDAYTIVPGIAEGEIVGGNLSLLVSTLGTPYEIDTEDKILFIEDVGEETYSVDRMLTQLRLAGKLESANGIVVTNMSEMIKNTNKPNFTIKQVLTDILHPLGIPCFYGLQIGHCQPNLTVPIGVQVQLDATKRILAFLERGII</sequence>
<feature type="domain" description="LD-carboxypeptidase N-terminal" evidence="7">
    <location>
        <begin position="13"/>
        <end position="129"/>
    </location>
</feature>
<evidence type="ECO:0000256" key="3">
    <source>
        <dbReference type="ARBA" id="ARBA00022670"/>
    </source>
</evidence>
<dbReference type="GO" id="GO:0006508">
    <property type="term" value="P:proteolysis"/>
    <property type="evidence" value="ECO:0007669"/>
    <property type="project" value="UniProtKB-KW"/>
</dbReference>
<proteinExistence type="inferred from homology"/>
<comment type="similarity">
    <text evidence="1">Belongs to the peptidase S66 family.</text>
</comment>
<dbReference type="AlphaFoldDB" id="A0A364K4J3"/>
<dbReference type="InterPro" id="IPR040921">
    <property type="entry name" value="Peptidase_S66C"/>
</dbReference>
<dbReference type="CDD" id="cd07025">
    <property type="entry name" value="Peptidase_S66"/>
    <property type="match status" value="1"/>
</dbReference>
<evidence type="ECO:0000256" key="2">
    <source>
        <dbReference type="ARBA" id="ARBA00022645"/>
    </source>
</evidence>
<gene>
    <name evidence="9" type="ORF">DL897_10515</name>
</gene>
<name>A0A364K4J3_9BACL</name>
<dbReference type="InterPro" id="IPR029062">
    <property type="entry name" value="Class_I_gatase-like"/>
</dbReference>
<dbReference type="PANTHER" id="PTHR30237">
    <property type="entry name" value="MURAMOYLTETRAPEPTIDE CARBOXYPEPTIDASE"/>
    <property type="match status" value="1"/>
</dbReference>
<dbReference type="OrthoDB" id="9807329at2"/>
<feature type="active site" description="Charge relay system" evidence="6">
    <location>
        <position position="277"/>
    </location>
</feature>
<dbReference type="EMBL" id="QJKK01000005">
    <property type="protein sequence ID" value="RAL24294.1"/>
    <property type="molecule type" value="Genomic_DNA"/>
</dbReference>
<dbReference type="InterPro" id="IPR040449">
    <property type="entry name" value="Peptidase_S66_N"/>
</dbReference>
<evidence type="ECO:0000256" key="4">
    <source>
        <dbReference type="ARBA" id="ARBA00022801"/>
    </source>
</evidence>
<dbReference type="GO" id="GO:0004180">
    <property type="term" value="F:carboxypeptidase activity"/>
    <property type="evidence" value="ECO:0007669"/>
    <property type="project" value="UniProtKB-KW"/>
</dbReference>
<keyword evidence="3" id="KW-0645">Protease</keyword>
<organism evidence="9 10">
    <name type="scientific">Thermoflavimicrobium daqui</name>
    <dbReference type="NCBI Taxonomy" id="2137476"/>
    <lineage>
        <taxon>Bacteria</taxon>
        <taxon>Bacillati</taxon>
        <taxon>Bacillota</taxon>
        <taxon>Bacilli</taxon>
        <taxon>Bacillales</taxon>
        <taxon>Thermoactinomycetaceae</taxon>
        <taxon>Thermoflavimicrobium</taxon>
    </lineage>
</organism>
<dbReference type="GO" id="GO:0008236">
    <property type="term" value="F:serine-type peptidase activity"/>
    <property type="evidence" value="ECO:0007669"/>
    <property type="project" value="UniProtKB-KW"/>
</dbReference>
<keyword evidence="10" id="KW-1185">Reference proteome</keyword>
<dbReference type="Gene3D" id="3.50.30.60">
    <property type="entry name" value="LD-carboxypeptidase A C-terminal domain-like"/>
    <property type="match status" value="1"/>
</dbReference>
<accession>A0A364K4J3</accession>